<reference evidence="1 2" key="2">
    <citation type="submission" date="2020-08" db="EMBL/GenBank/DDBJ databases">
        <title>Stappia taiwanensis sp. nov., isolated from a coastal thermal spring.</title>
        <authorList>
            <person name="Kampfer P."/>
        </authorList>
    </citation>
    <scope>NUCLEOTIDE SEQUENCE [LARGE SCALE GENOMIC DNA]</scope>
    <source>
        <strain evidence="1 2">DSM 23284</strain>
    </source>
</reference>
<dbReference type="EMBL" id="JACEON010000005">
    <property type="protein sequence ID" value="MBA4611420.1"/>
    <property type="molecule type" value="Genomic_DNA"/>
</dbReference>
<proteinExistence type="predicted"/>
<reference evidence="1 2" key="1">
    <citation type="submission" date="2020-07" db="EMBL/GenBank/DDBJ databases">
        <authorList>
            <person name="Li M."/>
        </authorList>
    </citation>
    <scope>NUCLEOTIDE SEQUENCE [LARGE SCALE GENOMIC DNA]</scope>
    <source>
        <strain evidence="1 2">DSM 23284</strain>
    </source>
</reference>
<accession>A0A838XXA2</accession>
<keyword evidence="2" id="KW-1185">Reference proteome</keyword>
<evidence type="ECO:0000313" key="2">
    <source>
        <dbReference type="Proteomes" id="UP000559404"/>
    </source>
</evidence>
<organism evidence="1 2">
    <name type="scientific">Stappia taiwanensis</name>
    <dbReference type="NCBI Taxonomy" id="992267"/>
    <lineage>
        <taxon>Bacteria</taxon>
        <taxon>Pseudomonadati</taxon>
        <taxon>Pseudomonadota</taxon>
        <taxon>Alphaproteobacteria</taxon>
        <taxon>Hyphomicrobiales</taxon>
        <taxon>Stappiaceae</taxon>
        <taxon>Stappia</taxon>
    </lineage>
</organism>
<protein>
    <submittedName>
        <fullName evidence="1">Uncharacterized protein</fullName>
    </submittedName>
</protein>
<dbReference type="AlphaFoldDB" id="A0A838XXA2"/>
<dbReference type="RefSeq" id="WP_181759617.1">
    <property type="nucleotide sequence ID" value="NZ_BMCR01000006.1"/>
</dbReference>
<dbReference type="Proteomes" id="UP000559404">
    <property type="component" value="Unassembled WGS sequence"/>
</dbReference>
<gene>
    <name evidence="1" type="ORF">H1W37_07150</name>
</gene>
<name>A0A838XXA2_9HYPH</name>
<comment type="caution">
    <text evidence="1">The sequence shown here is derived from an EMBL/GenBank/DDBJ whole genome shotgun (WGS) entry which is preliminary data.</text>
</comment>
<sequence>MGGTKENSGVAFAVFPRPPIADDALPDYQRAKDGAKPLPNRWRAEFSRSARPKNGQINILISLTFQKEALHRIPPCKLPDPVSET</sequence>
<evidence type="ECO:0000313" key="1">
    <source>
        <dbReference type="EMBL" id="MBA4611420.1"/>
    </source>
</evidence>